<comment type="function">
    <text evidence="1">Possible endonuclease which induces a single-strand cut and initiates DNA replication.</text>
</comment>
<evidence type="ECO:0000256" key="5">
    <source>
        <dbReference type="ARBA" id="ARBA00022759"/>
    </source>
</evidence>
<name>A0ABR6RJP0_9BURK</name>
<feature type="compositionally biased region" description="Acidic residues" evidence="7">
    <location>
        <begin position="610"/>
        <end position="619"/>
    </location>
</feature>
<protein>
    <recommendedName>
        <fullName evidence="8">Replication gene A protein-like domain-containing protein</fullName>
    </recommendedName>
</protein>
<proteinExistence type="inferred from homology"/>
<keyword evidence="6" id="KW-0378">Hydrolase</keyword>
<comment type="caution">
    <text evidence="9">The sequence shown here is derived from an EMBL/GenBank/DDBJ whole genome shotgun (WGS) entry which is preliminary data.</text>
</comment>
<sequence length="649" mass="73025">MQMVKYHLQRVADCAPTGWKAAIAEHLAGAITKEGQQPNIPEWVQAWDKLQQIADFDAAYGDAARLNLSDYEICTWAKQLAAQVDEFMDGCELARFSLAERGQALTMMLRTTGALTIEDLVGLFKFKDGDTPQDKDRKVDAAIKRSSDDSWWRRKLRRLVARVVEAGAIRLGMVNMAKGRYISHGGLVRRQAQIKRNTEALQRSLYRNEAGQVYTLAELAALSTANPLVRGGELMTRIRGAEEYADSHGHVGLFITLTLPSKFHPVTIRAGKTRHNKKYKGATPRDGQEWLRDTWAKARAKLARLGVKIYGLRVAEPHHDGTPHWHALLWTESQADAITLEATLHHYWLAEDGQERGAQDNRVCIKHMDRGGAAGYVAKYIAKSVGHVALTDHQDLVNGDQIKMEFGEETSQGHQRVDAWAACWGIRQFQTIGMPSVTAWRELRRVSKDQLDLFNQEGDLQTMSAYRACHRQGNLRADWRVFMEAMGGHALKRHEWHLRTVTTMVEEGQVNRYGEAVEVGRIVGLTPQRGRMCGRWLVSRRIAWMPVANESSTHAAHAFKTKTENPNAAGQAQSASMAPVRQALPAAWTGFNNCTARLTHGLRKALFGREDDEESDWNDPDGQVMPKRHQRVKVSPFLQLIEADERRAA</sequence>
<feature type="region of interest" description="Disordered" evidence="7">
    <location>
        <begin position="610"/>
        <end position="631"/>
    </location>
</feature>
<reference evidence="9 10" key="1">
    <citation type="submission" date="2020-08" db="EMBL/GenBank/DDBJ databases">
        <title>Functional genomics of gut bacteria from endangered species of beetles.</title>
        <authorList>
            <person name="Carlos-Shanley C."/>
        </authorList>
    </citation>
    <scope>NUCLEOTIDE SEQUENCE [LARGE SCALE GENOMIC DNA]</scope>
    <source>
        <strain evidence="9 10">S00124</strain>
    </source>
</reference>
<evidence type="ECO:0000256" key="4">
    <source>
        <dbReference type="ARBA" id="ARBA00022722"/>
    </source>
</evidence>
<evidence type="ECO:0000259" key="8">
    <source>
        <dbReference type="Pfam" id="PF05840"/>
    </source>
</evidence>
<evidence type="ECO:0000256" key="7">
    <source>
        <dbReference type="SAM" id="MobiDB-lite"/>
    </source>
</evidence>
<evidence type="ECO:0000256" key="3">
    <source>
        <dbReference type="ARBA" id="ARBA00022705"/>
    </source>
</evidence>
<dbReference type="Pfam" id="PF05840">
    <property type="entry name" value="Phage_GPA"/>
    <property type="match status" value="1"/>
</dbReference>
<evidence type="ECO:0000313" key="9">
    <source>
        <dbReference type="EMBL" id="MBB6579389.1"/>
    </source>
</evidence>
<keyword evidence="3" id="KW-0235">DNA replication</keyword>
<accession>A0ABR6RJP0</accession>
<keyword evidence="5" id="KW-0255">Endonuclease</keyword>
<organism evidence="9 10">
    <name type="scientific">Comamonas odontotermitis</name>
    <dbReference type="NCBI Taxonomy" id="379895"/>
    <lineage>
        <taxon>Bacteria</taxon>
        <taxon>Pseudomonadati</taxon>
        <taxon>Pseudomonadota</taxon>
        <taxon>Betaproteobacteria</taxon>
        <taxon>Burkholderiales</taxon>
        <taxon>Comamonadaceae</taxon>
        <taxon>Comamonas</taxon>
    </lineage>
</organism>
<comment type="similarity">
    <text evidence="2">Belongs to the phage GPA family.</text>
</comment>
<evidence type="ECO:0000313" key="10">
    <source>
        <dbReference type="Proteomes" id="UP000562492"/>
    </source>
</evidence>
<evidence type="ECO:0000256" key="1">
    <source>
        <dbReference type="ARBA" id="ARBA00003293"/>
    </source>
</evidence>
<dbReference type="EMBL" id="JACHKZ010000028">
    <property type="protein sequence ID" value="MBB6579389.1"/>
    <property type="molecule type" value="Genomic_DNA"/>
</dbReference>
<evidence type="ECO:0000256" key="6">
    <source>
        <dbReference type="ARBA" id="ARBA00022801"/>
    </source>
</evidence>
<keyword evidence="10" id="KW-1185">Reference proteome</keyword>
<keyword evidence="4" id="KW-0540">Nuclease</keyword>
<dbReference type="Proteomes" id="UP000562492">
    <property type="component" value="Unassembled WGS sequence"/>
</dbReference>
<evidence type="ECO:0000256" key="2">
    <source>
        <dbReference type="ARBA" id="ARBA00009260"/>
    </source>
</evidence>
<dbReference type="InterPro" id="IPR008766">
    <property type="entry name" value="Replication_gene_A-like"/>
</dbReference>
<feature type="domain" description="Replication gene A protein-like" evidence="8">
    <location>
        <begin position="77"/>
        <end position="385"/>
    </location>
</feature>
<gene>
    <name evidence="9" type="ORF">HNP33_003501</name>
</gene>